<feature type="region of interest" description="Disordered" evidence="4">
    <location>
        <begin position="1631"/>
        <end position="1676"/>
    </location>
</feature>
<protein>
    <submittedName>
        <fullName evidence="5">Uncharacterized protein</fullName>
    </submittedName>
</protein>
<dbReference type="Proteomes" id="UP001605036">
    <property type="component" value="Unassembled WGS sequence"/>
</dbReference>
<evidence type="ECO:0000256" key="3">
    <source>
        <dbReference type="ARBA" id="ARBA00023242"/>
    </source>
</evidence>
<feature type="compositionally biased region" description="Acidic residues" evidence="4">
    <location>
        <begin position="19"/>
        <end position="31"/>
    </location>
</feature>
<dbReference type="PANTHER" id="PTHR16088:SF3">
    <property type="entry name" value="GON-4-LIKE PROTEIN"/>
    <property type="match status" value="1"/>
</dbReference>
<name>A0ABD1ZPC9_9MARC</name>
<dbReference type="InterPro" id="IPR009057">
    <property type="entry name" value="Homeodomain-like_sf"/>
</dbReference>
<organism evidence="5 6">
    <name type="scientific">Riccia fluitans</name>
    <dbReference type="NCBI Taxonomy" id="41844"/>
    <lineage>
        <taxon>Eukaryota</taxon>
        <taxon>Viridiplantae</taxon>
        <taxon>Streptophyta</taxon>
        <taxon>Embryophyta</taxon>
        <taxon>Marchantiophyta</taxon>
        <taxon>Marchantiopsida</taxon>
        <taxon>Marchantiidae</taxon>
        <taxon>Marchantiales</taxon>
        <taxon>Ricciaceae</taxon>
        <taxon>Riccia</taxon>
    </lineage>
</organism>
<keyword evidence="3" id="KW-0539">Nucleus</keyword>
<feature type="region of interest" description="Disordered" evidence="4">
    <location>
        <begin position="1032"/>
        <end position="1053"/>
    </location>
</feature>
<feature type="compositionally biased region" description="Basic and acidic residues" evidence="4">
    <location>
        <begin position="65"/>
        <end position="89"/>
    </location>
</feature>
<feature type="region of interest" description="Disordered" evidence="4">
    <location>
        <begin position="1279"/>
        <end position="1310"/>
    </location>
</feature>
<feature type="region of interest" description="Disordered" evidence="4">
    <location>
        <begin position="1"/>
        <end position="233"/>
    </location>
</feature>
<evidence type="ECO:0000256" key="2">
    <source>
        <dbReference type="ARBA" id="ARBA00023163"/>
    </source>
</evidence>
<proteinExistence type="predicted"/>
<sequence length="1769" mass="194706">MTSKATALSRGQKWKEMGVEDALEEDDDDVDFNPYLQLSPSLDGASGDSSEVEDEVDGLEDDLEREVQEEGLNRESLHSLEKQSEGEKYLDEEDFVELGSDDYVEEDIEDEEQDDLVRRVTGTRGNWKLGDHFTQNDGKRALRPRKLGKEESNNEDANSSDGDAGVPKQDSEGDESPLLSGNLGSGKISDGLENETGAESPGPSIGSLPELRNFRHGGQSGEILRGNSSEDIGDDAIDAISKRTRAHYSLADMSLDQLEMFLQESDEEEYFQTVDDEEEYRKFLLAVQEQQDGGDEQSEHQGRKEDEDDEDEDADFEFEIEEALESDYDDASGFTRKRRRRRPETRENRRQRAKAQSKGTHLSQTKAPLRPLLPHTSSLSYSSSGKRNFPDGVEQVWAPNVKKKVPVNGFTAHQIGQLYCLIHEHVQLLVQVHAMCALEPSRQQIANDTRRMLMELTDKRDVLLSWKKTAFPDFCFKPPYTHPSFTEDEEETTTHRFQFPGDTVLANQETPKRDNVGVSEAFPSGSAALGPDHDLVSWKSVKSGTSSSSGPPSGQLNVLSSANLGRLPSLSLPKSAESTTFPRGHLVDMTHLWQQPFRASQIPEAAQTKLGAADGGSDQFRKPPLVQVGAYPGECSFGGQATARSLPPVTTTTIYFPNLCKIGTSRPAQTFSIYGNDGVKQADAIPEWAPATDGPVRTLLDVAPLALVREFLDDMSRVVEEYRQRHVESGAYHSQCEREPLFILHEGCFRRSLKPRTLLLSGECLPVSAPRIQIKKTMAAALVESTKKESLALVPRDVAKAVERFLPMFNPALFPHKPPPIAAANRLLFTDAEDELLAMGLMIYNTDWMAIQQRFLPSKTMHQIFVRQKNRSSARAPENPIKAVRRMKSSPLSAVEKARIQEGLKIYKYDWHKVWEFCVPHRDPAVLPRQWRIALGTQKSYKTSESSKERRRLYEANRRQAKKAMEYRPDIEKDTGQSSIATSAECPDVISGEEEEYGEGAFIRDAFLADWCPSKSPSVGASIPPSGVLCEERPKTKSSVPKKKKTFAGEAPDARPISSAHAVNLAAGPCTWDNRQALMFGAKQTVKLAPGLPSVKLPPHVQVLSRKLGPTLPPLSSSAGGESVLCRLPQITAQKWSRTTGPITDRTVLANPPQYFPSTFLPTSGGRSGLKASVQKHCSNPEPSLSSAEPLCMNPSQSMPQLNELPTATDNSTVTTTSVDPQRLYKDLDKSFGITQPSPSAVLIQVQNTVRTSADGVGTNGSAIMPSGEVQHLRGQKIYPSGTRYTGTKPKDLSSRKRKGGVPIAASSSSGIQNISSHLESVFTGSLQNSDIRQTCFPAVTSSQAPFGSDGQVSDSPSLARVNSERLAVPEPLSNEPLKALEPTSGGDAAYQPIADSPLETSYRATGQKGREVSCKGPLIKKSSAKSERKVENFKQLASRAKQDLDEQGAGSALHESTTCHTREDDHSLIHDALIVGEYRSTKQKIIETVETPVEDTCSEPQVIVMEQEELSDSEDEAGIGVEFEHEEMGDSDKDVEIRACNGLKDSSIQFEEEEMESDKEKEEDSLKGEHVQEKSMERLALSWGGRNDVEILRRDKCAEEDHGRLVTKAPAIAGAMTEVQVDCTYGKLSGKAALDPKGKPTRTAPKSKASTKLRGSELNGGSSHQVNVRRDRARKKKTEELETVVAAAEVLAVIRQVPASLRATAGTKGWRRGNRHCVSISGTRDKLSSAGNMMCGSKSPTIDGLGQKQWIYLEPMLLYMAPHRTEFR</sequence>
<evidence type="ECO:0000313" key="6">
    <source>
        <dbReference type="Proteomes" id="UP001605036"/>
    </source>
</evidence>
<feature type="compositionally biased region" description="Polar residues" evidence="4">
    <location>
        <begin position="1176"/>
        <end position="1187"/>
    </location>
</feature>
<feature type="region of interest" description="Disordered" evidence="4">
    <location>
        <begin position="1367"/>
        <end position="1433"/>
    </location>
</feature>
<feature type="compositionally biased region" description="Acidic residues" evidence="4">
    <location>
        <begin position="50"/>
        <end position="64"/>
    </location>
</feature>
<feature type="region of interest" description="Disordered" evidence="4">
    <location>
        <begin position="285"/>
        <end position="314"/>
    </location>
</feature>
<feature type="compositionally biased region" description="Polar residues" evidence="4">
    <location>
        <begin position="357"/>
        <end position="366"/>
    </location>
</feature>
<dbReference type="InterPro" id="IPR052435">
    <property type="entry name" value="YY1-Transcr_Regul"/>
</dbReference>
<feature type="compositionally biased region" description="Acidic residues" evidence="4">
    <location>
        <begin position="90"/>
        <end position="114"/>
    </location>
</feature>
<feature type="region of interest" description="Disordered" evidence="4">
    <location>
        <begin position="1160"/>
        <end position="1187"/>
    </location>
</feature>
<feature type="compositionally biased region" description="Basic and acidic residues" evidence="4">
    <location>
        <begin position="1559"/>
        <end position="1574"/>
    </location>
</feature>
<accession>A0ABD1ZPC9</accession>
<evidence type="ECO:0000256" key="1">
    <source>
        <dbReference type="ARBA" id="ARBA00023015"/>
    </source>
</evidence>
<feature type="region of interest" description="Disordered" evidence="4">
    <location>
        <begin position="327"/>
        <end position="386"/>
    </location>
</feature>
<evidence type="ECO:0000256" key="4">
    <source>
        <dbReference type="SAM" id="MobiDB-lite"/>
    </source>
</evidence>
<reference evidence="5 6" key="1">
    <citation type="submission" date="2024-09" db="EMBL/GenBank/DDBJ databases">
        <title>Chromosome-scale assembly of Riccia fluitans.</title>
        <authorList>
            <person name="Paukszto L."/>
            <person name="Sawicki J."/>
            <person name="Karawczyk K."/>
            <person name="Piernik-Szablinska J."/>
            <person name="Szczecinska M."/>
            <person name="Mazdziarz M."/>
        </authorList>
    </citation>
    <scope>NUCLEOTIDE SEQUENCE [LARGE SCALE GENOMIC DNA]</scope>
    <source>
        <strain evidence="5">Rf_01</strain>
        <tissue evidence="5">Aerial parts of the thallus</tissue>
    </source>
</reference>
<feature type="region of interest" description="Disordered" evidence="4">
    <location>
        <begin position="501"/>
        <end position="559"/>
    </location>
</feature>
<gene>
    <name evidence="5" type="ORF">R1flu_020202</name>
</gene>
<dbReference type="SUPFAM" id="SSF46689">
    <property type="entry name" value="Homeodomain-like"/>
    <property type="match status" value="1"/>
</dbReference>
<dbReference type="EMBL" id="JBHFFA010000001">
    <property type="protein sequence ID" value="KAL2652074.1"/>
    <property type="molecule type" value="Genomic_DNA"/>
</dbReference>
<feature type="compositionally biased region" description="Low complexity" evidence="4">
    <location>
        <begin position="537"/>
        <end position="553"/>
    </location>
</feature>
<evidence type="ECO:0000313" key="5">
    <source>
        <dbReference type="EMBL" id="KAL2652074.1"/>
    </source>
</evidence>
<feature type="region of interest" description="Disordered" evidence="4">
    <location>
        <begin position="1551"/>
        <end position="1574"/>
    </location>
</feature>
<keyword evidence="6" id="KW-1185">Reference proteome</keyword>
<keyword evidence="1" id="KW-0805">Transcription regulation</keyword>
<comment type="caution">
    <text evidence="5">The sequence shown here is derived from an EMBL/GenBank/DDBJ whole genome shotgun (WGS) entry which is preliminary data.</text>
</comment>
<dbReference type="PANTHER" id="PTHR16088">
    <property type="entry name" value="YY1 ASSOCIATED PROTEIN-RELATED"/>
    <property type="match status" value="1"/>
</dbReference>
<keyword evidence="2" id="KW-0804">Transcription</keyword>